<sequence length="1640" mass="184340">MEQLPPDAIPQTVTQIMALCGIPNAPPVDANMVTPARFIALEIFGDSFRQARNIKFEQLEKELAKLAQIPEQPFCVPPRARNCMKAFIAWAKECEICGFDPATTVFPVQAAPELIELAGVRAAFIANAKITATAAKPNPFKSSDTWAKWAPLVVNFLRQVPNAMGIPLSYVIRDIEQPIYDVTLGPERALDRYVMAAPLDGPQFKADTLQVHTYIASFIAGNTKAEATVSTHAAKACGRTDWAALKATYEGTGVYRVELLDAERVIDGSFFAGEKAGYTWTKFEQELVTAFHVLNSNAGDGIVRYSDTDMTKLLVKKTSSYQPLVAMNAMIMAGLSKPVPDMSFEQALALTRQIVQQHVKPGGVSNCNIRSATTQKNNEKNAHKAKGKNARFKNRKGRGTRNRNDEYTITLKNGNKLNVHPSYDFSDDEIRQMQPHDWQKICDARAAYKAQRLNNRSINAANTGNQQMDAATLISALTGAASQSPNAGFTITVAQANTDPVGTVHGGRNEQAMIRGNHSISYFQSTRSTANDRSVQATRSAIPQPGVSAANECDSNADTCCAGKNFVVLSYTNRTANVYPYDASYEPVRGVPIVTAATAWTNPEPGLFDISPALVALKEHALASSLTGMKYAQVYWKKGGLSAVYPMKDKTGDSIVHDGAAAQVRANTRFQQMMRRYDILSHVTEKDRPNQNPVEQGIGQLKMKLYRAMHKRNVPRRLWDYGLKWVSEIGNLTVNSSKYSDGRTPLECLTGETPDISEYTDFGFYDYVVYRSNAGLGENSLGRWLGVSHHVGNLMAYWILPESGIPISVTTVQRLTRLEMQTDEWKARMADYECKLKERLGDETPLEVPNDIPDDLCLGVLEWESQAFLDEFQRVIDDPAVPHGSDDLIGPNNDSYVDMRLSLKRDRDGKLVAARVVKRATDKDGRPLGTPDDNPLLDTSQYVVEYIDGVCEVLTANTIAQNILSQVDDNGYGSRELDEILDHRMTDEAVPKEKGWIKTGTGTRRCIITTKGWEILVQWKDGSTDWIALKDLKNTYPVELAEYAVKHELQEMPAFAFWYKHVLKKRDRILSKLKTKYWERTHKYGIRIPKTMKEALQLDKENGNTYWYDVIQKEMKNVRVAFEVYNGQLEDLIGYDQITCHIIFDVKLSKGFRRKARFVADGHKVETPPTISYSSVVSRDSVRICLLLAALNGIKVMCVDIQNAYLTAPNREKIYIKAGPEFGSEEGLWMLVVWALYGLRGAGASFRAYLATKLEEMGFAPSVADPDVWMRPAVKGNGDEYYEYILCYVDDIMCISDDPVKVLKELGQSFQFKNDEIKEPDMYLGATLKQRTLDGVPRWSVTSDKYLKAAVENLERQLDKKKLKLPNALSTPTNSNIVFELDDSRLLDEEEITHFQELIGILRWATELGRIDILLEVSLLSSFQAMPRWNHLQEVYRIFAFIKRNPKFSLYMSPELPKFELMQMTRQADDFKEHYRDAKEELPPRMPKPQGKSVVISAYVDASHAANQVTRQSHTGIQIFVNRALTMWFSKKQSTVESSAFASEFIAMKTCIEMIVGLRYKLRMMGVPLDNEPSKIFCDNNSVVLNSSQFSSTLSKKHNSVAYHLTRWHVAAGIIEVIWIPTHKNLADTFTKRLNIFILF</sequence>
<protein>
    <recommendedName>
        <fullName evidence="2">Reverse transcriptase Ty1/copia-type domain-containing protein</fullName>
    </recommendedName>
</protein>
<keyword evidence="4" id="KW-1185">Reference proteome</keyword>
<feature type="compositionally biased region" description="Basic residues" evidence="1">
    <location>
        <begin position="383"/>
        <end position="401"/>
    </location>
</feature>
<feature type="domain" description="Reverse transcriptase Ty1/copia-type" evidence="2">
    <location>
        <begin position="1147"/>
        <end position="1332"/>
    </location>
</feature>
<gene>
    <name evidence="3" type="ORF">FisN_11Lu293</name>
</gene>
<accession>A0A1Z5K0S0</accession>
<reference evidence="3 4" key="1">
    <citation type="journal article" date="2015" name="Plant Cell">
        <title>Oil accumulation by the oleaginous diatom Fistulifera solaris as revealed by the genome and transcriptome.</title>
        <authorList>
            <person name="Tanaka T."/>
            <person name="Maeda Y."/>
            <person name="Veluchamy A."/>
            <person name="Tanaka M."/>
            <person name="Abida H."/>
            <person name="Marechal E."/>
            <person name="Bowler C."/>
            <person name="Muto M."/>
            <person name="Sunaga Y."/>
            <person name="Tanaka M."/>
            <person name="Yoshino T."/>
            <person name="Taniguchi T."/>
            <person name="Fukuda Y."/>
            <person name="Nemoto M."/>
            <person name="Matsumoto M."/>
            <person name="Wong P.S."/>
            <person name="Aburatani S."/>
            <person name="Fujibuchi W."/>
        </authorList>
    </citation>
    <scope>NUCLEOTIDE SEQUENCE [LARGE SCALE GENOMIC DNA]</scope>
    <source>
        <strain evidence="3 4">JPCC DA0580</strain>
    </source>
</reference>
<evidence type="ECO:0000259" key="2">
    <source>
        <dbReference type="Pfam" id="PF07727"/>
    </source>
</evidence>
<name>A0A1Z5K0S0_FISSO</name>
<dbReference type="Pfam" id="PF07727">
    <property type="entry name" value="RVT_2"/>
    <property type="match status" value="1"/>
</dbReference>
<dbReference type="InterPro" id="IPR013103">
    <property type="entry name" value="RVT_2"/>
</dbReference>
<evidence type="ECO:0000256" key="1">
    <source>
        <dbReference type="SAM" id="MobiDB-lite"/>
    </source>
</evidence>
<proteinExistence type="predicted"/>
<evidence type="ECO:0000313" key="4">
    <source>
        <dbReference type="Proteomes" id="UP000198406"/>
    </source>
</evidence>
<organism evidence="3 4">
    <name type="scientific">Fistulifera solaris</name>
    <name type="common">Oleaginous diatom</name>
    <dbReference type="NCBI Taxonomy" id="1519565"/>
    <lineage>
        <taxon>Eukaryota</taxon>
        <taxon>Sar</taxon>
        <taxon>Stramenopiles</taxon>
        <taxon>Ochrophyta</taxon>
        <taxon>Bacillariophyta</taxon>
        <taxon>Bacillariophyceae</taxon>
        <taxon>Bacillariophycidae</taxon>
        <taxon>Naviculales</taxon>
        <taxon>Naviculaceae</taxon>
        <taxon>Fistulifera</taxon>
    </lineage>
</organism>
<dbReference type="InParanoid" id="A0A1Z5K0S0"/>
<dbReference type="OrthoDB" id="420989at2759"/>
<dbReference type="EMBL" id="BDSP01000140">
    <property type="protein sequence ID" value="GAX19847.1"/>
    <property type="molecule type" value="Genomic_DNA"/>
</dbReference>
<dbReference type="PANTHER" id="PTHR11439">
    <property type="entry name" value="GAG-POL-RELATED RETROTRANSPOSON"/>
    <property type="match status" value="1"/>
</dbReference>
<dbReference type="InterPro" id="IPR043502">
    <property type="entry name" value="DNA/RNA_pol_sf"/>
</dbReference>
<evidence type="ECO:0000313" key="3">
    <source>
        <dbReference type="EMBL" id="GAX19847.1"/>
    </source>
</evidence>
<feature type="region of interest" description="Disordered" evidence="1">
    <location>
        <begin position="375"/>
        <end position="404"/>
    </location>
</feature>
<dbReference type="PANTHER" id="PTHR11439:SF511">
    <property type="match status" value="1"/>
</dbReference>
<dbReference type="Proteomes" id="UP000198406">
    <property type="component" value="Unassembled WGS sequence"/>
</dbReference>
<comment type="caution">
    <text evidence="3">The sequence shown here is derived from an EMBL/GenBank/DDBJ whole genome shotgun (WGS) entry which is preliminary data.</text>
</comment>
<dbReference type="CDD" id="cd09272">
    <property type="entry name" value="RNase_HI_RT_Ty1"/>
    <property type="match status" value="1"/>
</dbReference>
<dbReference type="SUPFAM" id="SSF56672">
    <property type="entry name" value="DNA/RNA polymerases"/>
    <property type="match status" value="1"/>
</dbReference>